<dbReference type="SMART" id="SM00382">
    <property type="entry name" value="AAA"/>
    <property type="match status" value="1"/>
</dbReference>
<accession>A0A1G5MFC2</accession>
<feature type="domain" description="ABC transporter" evidence="5">
    <location>
        <begin position="6"/>
        <end position="238"/>
    </location>
</feature>
<dbReference type="InterPro" id="IPR003593">
    <property type="entry name" value="AAA+_ATPase"/>
</dbReference>
<reference evidence="7" key="1">
    <citation type="submission" date="2016-10" db="EMBL/GenBank/DDBJ databases">
        <authorList>
            <person name="Varghese N."/>
            <person name="Submissions S."/>
        </authorList>
    </citation>
    <scope>NUCLEOTIDE SEQUENCE [LARGE SCALE GENOMIC DNA]</scope>
    <source>
        <strain evidence="7">DSM 2698</strain>
    </source>
</reference>
<dbReference type="STRING" id="1120955.SAMN03080610_00555"/>
<dbReference type="InterPro" id="IPR027417">
    <property type="entry name" value="P-loop_NTPase"/>
</dbReference>
<name>A0A1G5MFC2_AFIMA</name>
<evidence type="ECO:0000313" key="7">
    <source>
        <dbReference type="Proteomes" id="UP000199347"/>
    </source>
</evidence>
<dbReference type="CDD" id="cd03214">
    <property type="entry name" value="ABC_Iron-Siderophores_B12_Hemin"/>
    <property type="match status" value="1"/>
</dbReference>
<dbReference type="GO" id="GO:0005524">
    <property type="term" value="F:ATP binding"/>
    <property type="evidence" value="ECO:0007669"/>
    <property type="project" value="UniProtKB-KW"/>
</dbReference>
<keyword evidence="2" id="KW-0813">Transport</keyword>
<evidence type="ECO:0000256" key="3">
    <source>
        <dbReference type="ARBA" id="ARBA00022741"/>
    </source>
</evidence>
<protein>
    <submittedName>
        <fullName evidence="6">Iron complex transport system ATP-binding protein</fullName>
    </submittedName>
</protein>
<keyword evidence="4 6" id="KW-0067">ATP-binding</keyword>
<dbReference type="PANTHER" id="PTHR42794:SF2">
    <property type="entry name" value="ABC TRANSPORTER ATP-BINDING PROTEIN"/>
    <property type="match status" value="1"/>
</dbReference>
<evidence type="ECO:0000256" key="4">
    <source>
        <dbReference type="ARBA" id="ARBA00022840"/>
    </source>
</evidence>
<gene>
    <name evidence="6" type="ORF">SAMN03080610_00555</name>
</gene>
<dbReference type="SUPFAM" id="SSF52540">
    <property type="entry name" value="P-loop containing nucleoside triphosphate hydrolases"/>
    <property type="match status" value="1"/>
</dbReference>
<keyword evidence="7" id="KW-1185">Reference proteome</keyword>
<proteinExistence type="inferred from homology"/>
<dbReference type="Gene3D" id="3.40.50.300">
    <property type="entry name" value="P-loop containing nucleotide triphosphate hydrolases"/>
    <property type="match status" value="1"/>
</dbReference>
<dbReference type="Proteomes" id="UP000199347">
    <property type="component" value="Unassembled WGS sequence"/>
</dbReference>
<evidence type="ECO:0000259" key="5">
    <source>
        <dbReference type="PROSITE" id="PS50893"/>
    </source>
</evidence>
<dbReference type="AlphaFoldDB" id="A0A1G5MFC2"/>
<dbReference type="FunFam" id="3.40.50.300:FF:000134">
    <property type="entry name" value="Iron-enterobactin ABC transporter ATP-binding protein"/>
    <property type="match status" value="1"/>
</dbReference>
<organism evidence="6 7">
    <name type="scientific">Afifella marina DSM 2698</name>
    <dbReference type="NCBI Taxonomy" id="1120955"/>
    <lineage>
        <taxon>Bacteria</taxon>
        <taxon>Pseudomonadati</taxon>
        <taxon>Pseudomonadota</taxon>
        <taxon>Alphaproteobacteria</taxon>
        <taxon>Hyphomicrobiales</taxon>
        <taxon>Afifellaceae</taxon>
        <taxon>Afifella</taxon>
    </lineage>
</organism>
<dbReference type="EMBL" id="FMVW01000001">
    <property type="protein sequence ID" value="SCZ23544.1"/>
    <property type="molecule type" value="Genomic_DNA"/>
</dbReference>
<comment type="similarity">
    <text evidence="1">Belongs to the ABC transporter superfamily.</text>
</comment>
<dbReference type="Pfam" id="PF00005">
    <property type="entry name" value="ABC_tran"/>
    <property type="match status" value="1"/>
</dbReference>
<evidence type="ECO:0000313" key="6">
    <source>
        <dbReference type="EMBL" id="SCZ23544.1"/>
    </source>
</evidence>
<dbReference type="PANTHER" id="PTHR42794">
    <property type="entry name" value="HEMIN IMPORT ATP-BINDING PROTEIN HMUV"/>
    <property type="match status" value="1"/>
</dbReference>
<keyword evidence="3" id="KW-0547">Nucleotide-binding</keyword>
<evidence type="ECO:0000256" key="2">
    <source>
        <dbReference type="ARBA" id="ARBA00022448"/>
    </source>
</evidence>
<dbReference type="PROSITE" id="PS50893">
    <property type="entry name" value="ABC_TRANSPORTER_2"/>
    <property type="match status" value="1"/>
</dbReference>
<sequence>MTSMTIRADNLTWGVGQKTIVRDVSLRVEKNETLGLIGPNGSGKSSLLRLLAGLKRPRSGQVEIEGQNIASLSRRALARQLAFVQQSAASDTNLSVRDVVKLGRTPHRSALSGWSSADEAAVAAAIARVDMVARRGQAWQTLSGGERQRVHIARALAQSPTIMFLDEPTNHLDIHHQIEILRMVRDLDLTSVVALHDLNLASMFCDRIAVMQNGALVACDLPSKVMTESLLHEVFRIKAEVSPDESSGRPHIRFCSE</sequence>
<dbReference type="GO" id="GO:0016887">
    <property type="term" value="F:ATP hydrolysis activity"/>
    <property type="evidence" value="ECO:0007669"/>
    <property type="project" value="InterPro"/>
</dbReference>
<evidence type="ECO:0000256" key="1">
    <source>
        <dbReference type="ARBA" id="ARBA00005417"/>
    </source>
</evidence>
<dbReference type="InterPro" id="IPR003439">
    <property type="entry name" value="ABC_transporter-like_ATP-bd"/>
</dbReference>